<gene>
    <name evidence="7" type="ORF">PV07_05249</name>
</gene>
<dbReference type="EMBL" id="KN847042">
    <property type="protein sequence ID" value="KIW29434.1"/>
    <property type="molecule type" value="Genomic_DNA"/>
</dbReference>
<dbReference type="GeneID" id="27344443"/>
<keyword evidence="4" id="KW-0804">Transcription</keyword>
<dbReference type="STRING" id="569365.A0A0D2CGX0"/>
<evidence type="ECO:0000256" key="1">
    <source>
        <dbReference type="ARBA" id="ARBA00004123"/>
    </source>
</evidence>
<keyword evidence="2" id="KW-0805">Transcription regulation</keyword>
<reference evidence="7 8" key="1">
    <citation type="submission" date="2015-01" db="EMBL/GenBank/DDBJ databases">
        <title>The Genome Sequence of Cladophialophora immunda CBS83496.</title>
        <authorList>
            <consortium name="The Broad Institute Genomics Platform"/>
            <person name="Cuomo C."/>
            <person name="de Hoog S."/>
            <person name="Gorbushina A."/>
            <person name="Stielow B."/>
            <person name="Teixiera M."/>
            <person name="Abouelleil A."/>
            <person name="Chapman S.B."/>
            <person name="Priest M."/>
            <person name="Young S.K."/>
            <person name="Wortman J."/>
            <person name="Nusbaum C."/>
            <person name="Birren B."/>
        </authorList>
    </citation>
    <scope>NUCLEOTIDE SEQUENCE [LARGE SCALE GENOMIC DNA]</scope>
    <source>
        <strain evidence="7 8">CBS 83496</strain>
    </source>
</reference>
<dbReference type="RefSeq" id="XP_016249651.1">
    <property type="nucleotide sequence ID" value="XM_016392132.1"/>
</dbReference>
<dbReference type="SMART" id="SM00906">
    <property type="entry name" value="Fungal_trans"/>
    <property type="match status" value="1"/>
</dbReference>
<dbReference type="GO" id="GO:0008270">
    <property type="term" value="F:zinc ion binding"/>
    <property type="evidence" value="ECO:0007669"/>
    <property type="project" value="InterPro"/>
</dbReference>
<evidence type="ECO:0000256" key="3">
    <source>
        <dbReference type="ARBA" id="ARBA00023125"/>
    </source>
</evidence>
<evidence type="ECO:0000256" key="4">
    <source>
        <dbReference type="ARBA" id="ARBA00023163"/>
    </source>
</evidence>
<dbReference type="Proteomes" id="UP000054466">
    <property type="component" value="Unassembled WGS sequence"/>
</dbReference>
<dbReference type="GO" id="GO:0005634">
    <property type="term" value="C:nucleus"/>
    <property type="evidence" value="ECO:0007669"/>
    <property type="project" value="UniProtKB-SubCell"/>
</dbReference>
<keyword evidence="5" id="KW-0539">Nucleus</keyword>
<evidence type="ECO:0000256" key="2">
    <source>
        <dbReference type="ARBA" id="ARBA00023015"/>
    </source>
</evidence>
<keyword evidence="3" id="KW-0238">DNA-binding</keyword>
<dbReference type="GO" id="GO:0003677">
    <property type="term" value="F:DNA binding"/>
    <property type="evidence" value="ECO:0007669"/>
    <property type="project" value="UniProtKB-KW"/>
</dbReference>
<dbReference type="AlphaFoldDB" id="A0A0D2CGX0"/>
<comment type="subcellular location">
    <subcellularLocation>
        <location evidence="1">Nucleus</location>
    </subcellularLocation>
</comment>
<name>A0A0D2CGX0_9EURO</name>
<dbReference type="HOGENOM" id="CLU_016058_3_1_1"/>
<evidence type="ECO:0000256" key="5">
    <source>
        <dbReference type="ARBA" id="ARBA00023242"/>
    </source>
</evidence>
<evidence type="ECO:0000313" key="7">
    <source>
        <dbReference type="EMBL" id="KIW29435.1"/>
    </source>
</evidence>
<dbReference type="CDD" id="cd12148">
    <property type="entry name" value="fungal_TF_MHR"/>
    <property type="match status" value="1"/>
</dbReference>
<evidence type="ECO:0000259" key="6">
    <source>
        <dbReference type="SMART" id="SM00906"/>
    </source>
</evidence>
<dbReference type="InterPro" id="IPR050987">
    <property type="entry name" value="AtrR-like"/>
</dbReference>
<dbReference type="RefSeq" id="XP_016249650.1">
    <property type="nucleotide sequence ID" value="XM_016392131.1"/>
</dbReference>
<keyword evidence="8" id="KW-1185">Reference proteome</keyword>
<dbReference type="VEuPathDB" id="FungiDB:PV07_05249"/>
<proteinExistence type="predicted"/>
<dbReference type="EMBL" id="KN847042">
    <property type="protein sequence ID" value="KIW29435.1"/>
    <property type="molecule type" value="Genomic_DNA"/>
</dbReference>
<accession>A0A0D2CGX0</accession>
<feature type="domain" description="Xylanolytic transcriptional activator regulatory" evidence="6">
    <location>
        <begin position="202"/>
        <end position="269"/>
    </location>
</feature>
<sequence length="598" mass="65932">MQSSTSGSPQGKPFPFKGNGIFGGNYSLSFFSDSRMQALSTRLQNSKLDDLVKRVAEVVSHRLRSSPQSANGSILVRSNDKDIMVNQDTAAIYIKAYFQRVHPFYPFLDQTTFEQNIADPDFSRKLSTNKALSALYHSVLALGCQHCRNGSFEPGKSRAWQLFSVALSLFPDLLTLPDSLLTLQALTSMAIFTLSVSCIQIEHIIISEGARRAQQISFGQLTDGLSDTYGRVFWVLYTIEKTSSFYYGRSSIFNDSDIGHPVPAISESSFNGFNWFLASARHARLLSRAYSSLFSIGVTGNSWEYFGATIDQLYSKLEDWRLSIPEEIRPGTAFWEQSLPGPLMPQVALWTHYLYHSLLLALARATLHLGSRTAEGTDLNRLVRSKQEIMKASRAILELTRLVEVEPYTPVWALVGIPVAALFVLFDLIIHNPKHPETGSNLALLHVASGHFSRIEYASGGSLPGSMVSEFAFIASEYVKNVQQNFGSDNLPETLQRSTLAANSQNVDYLGASYLPISSPEGQFEMPSANDIVPTSQTSGPEISGVFDDVFYPIHDGFYNTQNGSLGGTNLINLFGSAVPGVSFNVDPWNDVGGGWKE</sequence>
<dbReference type="OrthoDB" id="39175at2759"/>
<dbReference type="GO" id="GO:0003700">
    <property type="term" value="F:DNA-binding transcription factor activity"/>
    <property type="evidence" value="ECO:0007669"/>
    <property type="project" value="InterPro"/>
</dbReference>
<evidence type="ECO:0000313" key="8">
    <source>
        <dbReference type="Proteomes" id="UP000054466"/>
    </source>
</evidence>
<organism evidence="7 8">
    <name type="scientific">Cladophialophora immunda</name>
    <dbReference type="NCBI Taxonomy" id="569365"/>
    <lineage>
        <taxon>Eukaryota</taxon>
        <taxon>Fungi</taxon>
        <taxon>Dikarya</taxon>
        <taxon>Ascomycota</taxon>
        <taxon>Pezizomycotina</taxon>
        <taxon>Eurotiomycetes</taxon>
        <taxon>Chaetothyriomycetidae</taxon>
        <taxon>Chaetothyriales</taxon>
        <taxon>Herpotrichiellaceae</taxon>
        <taxon>Cladophialophora</taxon>
    </lineage>
</organism>
<protein>
    <recommendedName>
        <fullName evidence="6">Xylanolytic transcriptional activator regulatory domain-containing protein</fullName>
    </recommendedName>
</protein>
<dbReference type="PANTHER" id="PTHR46910">
    <property type="entry name" value="TRANSCRIPTION FACTOR PDR1"/>
    <property type="match status" value="1"/>
</dbReference>
<dbReference type="GO" id="GO:0006351">
    <property type="term" value="P:DNA-templated transcription"/>
    <property type="evidence" value="ECO:0007669"/>
    <property type="project" value="InterPro"/>
</dbReference>
<dbReference type="InterPro" id="IPR007219">
    <property type="entry name" value="XnlR_reg_dom"/>
</dbReference>
<dbReference type="PANTHER" id="PTHR46910:SF37">
    <property type="entry name" value="ZN(II)2CYS6 TRANSCRIPTION FACTOR (EUROFUNG)"/>
    <property type="match status" value="1"/>
</dbReference>
<dbReference type="Pfam" id="PF04082">
    <property type="entry name" value="Fungal_trans"/>
    <property type="match status" value="1"/>
</dbReference>